<dbReference type="GO" id="GO:0009003">
    <property type="term" value="F:signal peptidase activity"/>
    <property type="evidence" value="ECO:0007669"/>
    <property type="project" value="UniProtKB-EC"/>
</dbReference>
<dbReference type="NCBIfam" id="TIGR02228">
    <property type="entry name" value="sigpep_I_arch"/>
    <property type="match status" value="1"/>
</dbReference>
<evidence type="ECO:0000256" key="11">
    <source>
        <dbReference type="ARBA" id="ARBA00022989"/>
    </source>
</evidence>
<evidence type="ECO:0000313" key="17">
    <source>
        <dbReference type="EMBL" id="KAK2604302.1"/>
    </source>
</evidence>
<evidence type="ECO:0000256" key="13">
    <source>
        <dbReference type="ARBA" id="ARBA00045533"/>
    </source>
</evidence>
<evidence type="ECO:0000259" key="16">
    <source>
        <dbReference type="Pfam" id="PF00717"/>
    </source>
</evidence>
<feature type="domain" description="Peptidase S24/S26A/S26B/S26C" evidence="16">
    <location>
        <begin position="3"/>
        <end position="89"/>
    </location>
</feature>
<evidence type="ECO:0000256" key="9">
    <source>
        <dbReference type="ARBA" id="ARBA00022824"/>
    </source>
</evidence>
<evidence type="ECO:0000256" key="3">
    <source>
        <dbReference type="ARBA" id="ARBA00011035"/>
    </source>
</evidence>
<dbReference type="PANTHER" id="PTHR10806">
    <property type="entry name" value="SIGNAL PEPTIDASE COMPLEX CATALYTIC SUBUNIT SEC11"/>
    <property type="match status" value="1"/>
</dbReference>
<evidence type="ECO:0000256" key="7">
    <source>
        <dbReference type="ARBA" id="ARBA00022692"/>
    </source>
</evidence>
<dbReference type="SUPFAM" id="SSF51306">
    <property type="entry name" value="LexA/Signal peptidase"/>
    <property type="match status" value="1"/>
</dbReference>
<sequence length="141" mass="16411">MMWKTLCLVTDSRMPIVCVISESMAPTFHRGDILLLWNRTSTIEVGDIPVVWFEDSHLPMVHRVIKVHLFSKDKQRFLTKGDNNEADDVTLYPKGRTLVSRREVIGFVRLYVPWMGWLVIGFQEIHWIRYLIAAIIGVLCL</sequence>
<evidence type="ECO:0000256" key="5">
    <source>
        <dbReference type="ARBA" id="ARBA00019685"/>
    </source>
</evidence>
<comment type="caution">
    <text evidence="17">The sequence shown here is derived from an EMBL/GenBank/DDBJ whole genome shotgun (WGS) entry which is preliminary data.</text>
</comment>
<evidence type="ECO:0000256" key="4">
    <source>
        <dbReference type="ARBA" id="ARBA00013208"/>
    </source>
</evidence>
<comment type="similarity">
    <text evidence="3 15">Belongs to the peptidase S26B family.</text>
</comment>
<reference evidence="17" key="1">
    <citation type="submission" date="2023-06" db="EMBL/GenBank/DDBJ databases">
        <authorList>
            <person name="Noh H."/>
        </authorList>
    </citation>
    <scope>NUCLEOTIDE SEQUENCE</scope>
    <source>
        <strain evidence="17">DUCC20226</strain>
    </source>
</reference>
<evidence type="ECO:0000256" key="10">
    <source>
        <dbReference type="ARBA" id="ARBA00022968"/>
    </source>
</evidence>
<keyword evidence="7" id="KW-0812">Transmembrane</keyword>
<evidence type="ECO:0000313" key="18">
    <source>
        <dbReference type="Proteomes" id="UP001265746"/>
    </source>
</evidence>
<dbReference type="InterPro" id="IPR019533">
    <property type="entry name" value="Peptidase_S26"/>
</dbReference>
<evidence type="ECO:0000256" key="6">
    <source>
        <dbReference type="ARBA" id="ARBA00022670"/>
    </source>
</evidence>
<comment type="function">
    <text evidence="13">Catalytic component of the signal peptidase complex (SPC) which catalyzes the cleavage of N-terminal signal sequences from nascent proteins as they are translocated into the lumen of the endoplasmic reticulum. Specifically cleaves N-terminal signal peptides that contain a hydrophobic alpha-helix (h-region) shorter than 18-20 amino acids.</text>
</comment>
<evidence type="ECO:0000256" key="8">
    <source>
        <dbReference type="ARBA" id="ARBA00022801"/>
    </source>
</evidence>
<dbReference type="GO" id="GO:0006465">
    <property type="term" value="P:signal peptide processing"/>
    <property type="evidence" value="ECO:0007669"/>
    <property type="project" value="UniProtKB-UniRule"/>
</dbReference>
<comment type="subcellular location">
    <subcellularLocation>
        <location evidence="2">Endoplasmic reticulum membrane</location>
        <topology evidence="2">Single-pass type II membrane protein</topology>
    </subcellularLocation>
</comment>
<keyword evidence="18" id="KW-1185">Reference proteome</keyword>
<keyword evidence="6 15" id="KW-0645">Protease</keyword>
<protein>
    <recommendedName>
        <fullName evidence="5 15">Signal peptidase complex catalytic subunit SEC11</fullName>
        <ecNumber evidence="4 15">3.4.21.89</ecNumber>
    </recommendedName>
</protein>
<dbReference type="Pfam" id="PF00717">
    <property type="entry name" value="Peptidase_S24"/>
    <property type="match status" value="1"/>
</dbReference>
<dbReference type="GO" id="GO:0005787">
    <property type="term" value="C:signal peptidase complex"/>
    <property type="evidence" value="ECO:0007669"/>
    <property type="project" value="TreeGrafter"/>
</dbReference>
<dbReference type="EMBL" id="JAUJFL010000004">
    <property type="protein sequence ID" value="KAK2604302.1"/>
    <property type="molecule type" value="Genomic_DNA"/>
</dbReference>
<dbReference type="PANTHER" id="PTHR10806:SF6">
    <property type="entry name" value="SIGNAL PEPTIDASE COMPLEX CATALYTIC SUBUNIT SEC11"/>
    <property type="match status" value="1"/>
</dbReference>
<dbReference type="Gene3D" id="2.10.109.10">
    <property type="entry name" value="Umud Fragment, subunit A"/>
    <property type="match status" value="1"/>
</dbReference>
<evidence type="ECO:0000256" key="14">
    <source>
        <dbReference type="ARBA" id="ARBA00047037"/>
    </source>
</evidence>
<dbReference type="InterPro" id="IPR015927">
    <property type="entry name" value="Peptidase_S24_S26A/B/C"/>
</dbReference>
<keyword evidence="11" id="KW-1133">Transmembrane helix</keyword>
<dbReference type="Proteomes" id="UP001265746">
    <property type="component" value="Unassembled WGS sequence"/>
</dbReference>
<evidence type="ECO:0000256" key="15">
    <source>
        <dbReference type="RuleBase" id="RU362047"/>
    </source>
</evidence>
<accession>A0AAD9SB97</accession>
<name>A0AAD9SB97_PHOAM</name>
<keyword evidence="9 15" id="KW-0256">Endoplasmic reticulum</keyword>
<dbReference type="PROSITE" id="PS00501">
    <property type="entry name" value="SPASE_I_1"/>
    <property type="match status" value="1"/>
</dbReference>
<dbReference type="PRINTS" id="PR00728">
    <property type="entry name" value="SIGNALPTASE"/>
</dbReference>
<evidence type="ECO:0000256" key="12">
    <source>
        <dbReference type="ARBA" id="ARBA00023136"/>
    </source>
</evidence>
<organism evidence="17 18">
    <name type="scientific">Phomopsis amygdali</name>
    <name type="common">Fusicoccum amygdali</name>
    <dbReference type="NCBI Taxonomy" id="1214568"/>
    <lineage>
        <taxon>Eukaryota</taxon>
        <taxon>Fungi</taxon>
        <taxon>Dikarya</taxon>
        <taxon>Ascomycota</taxon>
        <taxon>Pezizomycotina</taxon>
        <taxon>Sordariomycetes</taxon>
        <taxon>Sordariomycetidae</taxon>
        <taxon>Diaporthales</taxon>
        <taxon>Diaporthaceae</taxon>
        <taxon>Diaporthe</taxon>
    </lineage>
</organism>
<comment type="subunit">
    <text evidence="14">Component of the signal peptidase complex (SPC) composed of a catalytic subunit SEC11 and three accessory subunits SPC1, SPC2 and SPC3. The complex induces a local thinning of the ER membrane which is used to measure the length of the signal peptide (SP) h-region of protein substrates. This ensures the selectivity of the complex towards h-regions shorter than 18-20 amino acids. SPC associates with the translocon complex.</text>
</comment>
<keyword evidence="12" id="KW-0472">Membrane</keyword>
<evidence type="ECO:0000256" key="2">
    <source>
        <dbReference type="ARBA" id="ARBA00004648"/>
    </source>
</evidence>
<keyword evidence="10" id="KW-0735">Signal-anchor</keyword>
<evidence type="ECO:0000256" key="1">
    <source>
        <dbReference type="ARBA" id="ARBA00000677"/>
    </source>
</evidence>
<dbReference type="InterPro" id="IPR001733">
    <property type="entry name" value="Peptidase_S26B"/>
</dbReference>
<comment type="catalytic activity">
    <reaction evidence="1 15">
        <text>Cleavage of hydrophobic, N-terminal signal or leader sequences from secreted and periplasmic proteins.</text>
        <dbReference type="EC" id="3.4.21.89"/>
    </reaction>
</comment>
<dbReference type="AlphaFoldDB" id="A0AAD9SB97"/>
<dbReference type="GO" id="GO:0004252">
    <property type="term" value="F:serine-type endopeptidase activity"/>
    <property type="evidence" value="ECO:0007669"/>
    <property type="project" value="InterPro"/>
</dbReference>
<dbReference type="CDD" id="cd06530">
    <property type="entry name" value="S26_SPase_I"/>
    <property type="match status" value="1"/>
</dbReference>
<gene>
    <name evidence="17" type="ORF">N8I77_007245</name>
</gene>
<keyword evidence="8 15" id="KW-0378">Hydrolase</keyword>
<dbReference type="InterPro" id="IPR019756">
    <property type="entry name" value="Pept_S26A_signal_pept_1_Ser-AS"/>
</dbReference>
<proteinExistence type="inferred from homology"/>
<dbReference type="InterPro" id="IPR036286">
    <property type="entry name" value="LexA/Signal_pep-like_sf"/>
</dbReference>
<dbReference type="EC" id="3.4.21.89" evidence="4 15"/>